<sequence>MVAKFREVLHTKWLREKKSAGDVFDYVLKEAHKYALKARDLKTWVSYVTKLDKEEPYKTMLSVLKGRFGGEQLVRMIGDAEKASDTTVTLTKLKHELWLSEKKTAADEFGLLGLNRLNAKSADEMMFSVLKDIYPKKELVAMLAAAKQVEEAKEFATRMEKQLVLSLGK</sequence>
<dbReference type="GeneID" id="20638304"/>
<gene>
    <name evidence="1" type="ORF">PHYSODRAFT_252765</name>
</gene>
<dbReference type="AlphaFoldDB" id="G5A7M5"/>
<dbReference type="Proteomes" id="UP000002640">
    <property type="component" value="Unassembled WGS sequence"/>
</dbReference>
<protein>
    <recommendedName>
        <fullName evidence="3">RXLR phytopathogen effector protein WY-domain domain-containing protein</fullName>
    </recommendedName>
</protein>
<accession>G5A7M5</accession>
<dbReference type="RefSeq" id="XP_009536073.1">
    <property type="nucleotide sequence ID" value="XM_009537778.1"/>
</dbReference>
<organism evidence="1 2">
    <name type="scientific">Phytophthora sojae (strain P6497)</name>
    <name type="common">Soybean stem and root rot agent</name>
    <name type="synonym">Phytophthora megasperma f. sp. glycines</name>
    <dbReference type="NCBI Taxonomy" id="1094619"/>
    <lineage>
        <taxon>Eukaryota</taxon>
        <taxon>Sar</taxon>
        <taxon>Stramenopiles</taxon>
        <taxon>Oomycota</taxon>
        <taxon>Peronosporomycetes</taxon>
        <taxon>Peronosporales</taxon>
        <taxon>Peronosporaceae</taxon>
        <taxon>Phytophthora</taxon>
    </lineage>
</organism>
<keyword evidence="2" id="KW-1185">Reference proteome</keyword>
<dbReference type="KEGG" id="psoj:PHYSODRAFT_252765"/>
<dbReference type="EMBL" id="JH159161">
    <property type="protein sequence ID" value="EGZ07901.1"/>
    <property type="molecule type" value="Genomic_DNA"/>
</dbReference>
<evidence type="ECO:0000313" key="2">
    <source>
        <dbReference type="Proteomes" id="UP000002640"/>
    </source>
</evidence>
<dbReference type="SMR" id="G5A7M5"/>
<proteinExistence type="predicted"/>
<evidence type="ECO:0000313" key="1">
    <source>
        <dbReference type="EMBL" id="EGZ07901.1"/>
    </source>
</evidence>
<dbReference type="InParanoid" id="G5A7M5"/>
<evidence type="ECO:0008006" key="3">
    <source>
        <dbReference type="Google" id="ProtNLM"/>
    </source>
</evidence>
<name>G5A7M5_PHYSP</name>
<reference evidence="1 2" key="1">
    <citation type="journal article" date="2006" name="Science">
        <title>Phytophthora genome sequences uncover evolutionary origins and mechanisms of pathogenesis.</title>
        <authorList>
            <person name="Tyler B.M."/>
            <person name="Tripathy S."/>
            <person name="Zhang X."/>
            <person name="Dehal P."/>
            <person name="Jiang R.H."/>
            <person name="Aerts A."/>
            <person name="Arredondo F.D."/>
            <person name="Baxter L."/>
            <person name="Bensasson D."/>
            <person name="Beynon J.L."/>
            <person name="Chapman J."/>
            <person name="Damasceno C.M."/>
            <person name="Dorrance A.E."/>
            <person name="Dou D."/>
            <person name="Dickerman A.W."/>
            <person name="Dubchak I.L."/>
            <person name="Garbelotto M."/>
            <person name="Gijzen M."/>
            <person name="Gordon S.G."/>
            <person name="Govers F."/>
            <person name="Grunwald N.J."/>
            <person name="Huang W."/>
            <person name="Ivors K.L."/>
            <person name="Jones R.W."/>
            <person name="Kamoun S."/>
            <person name="Krampis K."/>
            <person name="Lamour K.H."/>
            <person name="Lee M.K."/>
            <person name="McDonald W.H."/>
            <person name="Medina M."/>
            <person name="Meijer H.J."/>
            <person name="Nordberg E.K."/>
            <person name="Maclean D.J."/>
            <person name="Ospina-Giraldo M.D."/>
            <person name="Morris P.F."/>
            <person name="Phuntumart V."/>
            <person name="Putnam N.H."/>
            <person name="Rash S."/>
            <person name="Rose J.K."/>
            <person name="Sakihama Y."/>
            <person name="Salamov A.A."/>
            <person name="Savidor A."/>
            <person name="Scheuring C.F."/>
            <person name="Smith B.M."/>
            <person name="Sobral B.W."/>
            <person name="Terry A."/>
            <person name="Torto-Alalibo T.A."/>
            <person name="Win J."/>
            <person name="Xu Z."/>
            <person name="Zhang H."/>
            <person name="Grigoriev I.V."/>
            <person name="Rokhsar D.S."/>
            <person name="Boore J.L."/>
        </authorList>
    </citation>
    <scope>NUCLEOTIDE SEQUENCE [LARGE SCALE GENOMIC DNA]</scope>
    <source>
        <strain evidence="1 2">P6497</strain>
    </source>
</reference>